<evidence type="ECO:0000259" key="1">
    <source>
        <dbReference type="Pfam" id="PF13966"/>
    </source>
</evidence>
<evidence type="ECO:0000313" key="3">
    <source>
        <dbReference type="Proteomes" id="UP000215914"/>
    </source>
</evidence>
<accession>A0A9K3IUY6</accession>
<comment type="caution">
    <text evidence="2">The sequence shown here is derived from an EMBL/GenBank/DDBJ whole genome shotgun (WGS) entry which is preliminary data.</text>
</comment>
<proteinExistence type="predicted"/>
<dbReference type="AlphaFoldDB" id="A0A9K3IUY6"/>
<dbReference type="PANTHER" id="PTHR36617:SF16">
    <property type="entry name" value="OS04G0516500 PROTEIN"/>
    <property type="match status" value="1"/>
</dbReference>
<reference evidence="2" key="2">
    <citation type="submission" date="2020-06" db="EMBL/GenBank/DDBJ databases">
        <title>Helianthus annuus Genome sequencing and assembly Release 2.</title>
        <authorList>
            <person name="Gouzy J."/>
            <person name="Langlade N."/>
            <person name="Munos S."/>
        </authorList>
    </citation>
    <scope>NUCLEOTIDE SEQUENCE</scope>
    <source>
        <tissue evidence="2">Leaves</tissue>
    </source>
</reference>
<dbReference type="Proteomes" id="UP000215914">
    <property type="component" value="Unassembled WGS sequence"/>
</dbReference>
<dbReference type="InterPro" id="IPR026960">
    <property type="entry name" value="RVT-Znf"/>
</dbReference>
<dbReference type="Gramene" id="mRNA:HanXRQr2_Chr06g0271931">
    <property type="protein sequence ID" value="CDS:HanXRQr2_Chr06g0271931.1"/>
    <property type="gene ID" value="HanXRQr2_Chr06g0271931"/>
</dbReference>
<sequence length="265" mass="31053">MVNKEFKNCSVDLNDHFVAEVDDGKTVRFWVNRWVNGGRLSMRFPDLYRLSQSKQATVEECYSVRDGVARWELKWKRGLSSDQERAREQRLQSVLIHLSRRDKKDTWSWLSDKKKTDFPVKIVRQELEKSSANTCQNNIFNWNRIAVPKINHFVWRATESRIPTATALARRNVNVGNERCPLCGIAEEDAHHLLVACSFARSVWWSVLVWVKLPIPRAFESVNQVLQHVQNYGSDGLRKRVVQSIALLTLWIIWTCRNEKIFKPF</sequence>
<keyword evidence="2" id="KW-0548">Nucleotidyltransferase</keyword>
<feature type="domain" description="Reverse transcriptase zinc-binding" evidence="1">
    <location>
        <begin position="133"/>
        <end position="204"/>
    </location>
</feature>
<gene>
    <name evidence="2" type="ORF">HanXRQr2_Chr06g0271931</name>
</gene>
<protein>
    <submittedName>
        <fullName evidence="2">Reverse transcriptase zinc-binding domain-containing protein</fullName>
    </submittedName>
</protein>
<organism evidence="2 3">
    <name type="scientific">Helianthus annuus</name>
    <name type="common">Common sunflower</name>
    <dbReference type="NCBI Taxonomy" id="4232"/>
    <lineage>
        <taxon>Eukaryota</taxon>
        <taxon>Viridiplantae</taxon>
        <taxon>Streptophyta</taxon>
        <taxon>Embryophyta</taxon>
        <taxon>Tracheophyta</taxon>
        <taxon>Spermatophyta</taxon>
        <taxon>Magnoliopsida</taxon>
        <taxon>eudicotyledons</taxon>
        <taxon>Gunneridae</taxon>
        <taxon>Pentapetalae</taxon>
        <taxon>asterids</taxon>
        <taxon>campanulids</taxon>
        <taxon>Asterales</taxon>
        <taxon>Asteraceae</taxon>
        <taxon>Asteroideae</taxon>
        <taxon>Heliantheae alliance</taxon>
        <taxon>Heliantheae</taxon>
        <taxon>Helianthus</taxon>
    </lineage>
</organism>
<name>A0A9K3IUY6_HELAN</name>
<dbReference type="EMBL" id="MNCJ02000321">
    <property type="protein sequence ID" value="KAF5803493.1"/>
    <property type="molecule type" value="Genomic_DNA"/>
</dbReference>
<dbReference type="Pfam" id="PF13966">
    <property type="entry name" value="zf-RVT"/>
    <property type="match status" value="1"/>
</dbReference>
<reference evidence="2" key="1">
    <citation type="journal article" date="2017" name="Nature">
        <title>The sunflower genome provides insights into oil metabolism, flowering and Asterid evolution.</title>
        <authorList>
            <person name="Badouin H."/>
            <person name="Gouzy J."/>
            <person name="Grassa C.J."/>
            <person name="Murat F."/>
            <person name="Staton S.E."/>
            <person name="Cottret L."/>
            <person name="Lelandais-Briere C."/>
            <person name="Owens G.L."/>
            <person name="Carrere S."/>
            <person name="Mayjonade B."/>
            <person name="Legrand L."/>
            <person name="Gill N."/>
            <person name="Kane N.C."/>
            <person name="Bowers J.E."/>
            <person name="Hubner S."/>
            <person name="Bellec A."/>
            <person name="Berard A."/>
            <person name="Berges H."/>
            <person name="Blanchet N."/>
            <person name="Boniface M.C."/>
            <person name="Brunel D."/>
            <person name="Catrice O."/>
            <person name="Chaidir N."/>
            <person name="Claudel C."/>
            <person name="Donnadieu C."/>
            <person name="Faraut T."/>
            <person name="Fievet G."/>
            <person name="Helmstetter N."/>
            <person name="King M."/>
            <person name="Knapp S.J."/>
            <person name="Lai Z."/>
            <person name="Le Paslier M.C."/>
            <person name="Lippi Y."/>
            <person name="Lorenzon L."/>
            <person name="Mandel J.R."/>
            <person name="Marage G."/>
            <person name="Marchand G."/>
            <person name="Marquand E."/>
            <person name="Bret-Mestries E."/>
            <person name="Morien E."/>
            <person name="Nambeesan S."/>
            <person name="Nguyen T."/>
            <person name="Pegot-Espagnet P."/>
            <person name="Pouilly N."/>
            <person name="Raftis F."/>
            <person name="Sallet E."/>
            <person name="Schiex T."/>
            <person name="Thomas J."/>
            <person name="Vandecasteele C."/>
            <person name="Vares D."/>
            <person name="Vear F."/>
            <person name="Vautrin S."/>
            <person name="Crespi M."/>
            <person name="Mangin B."/>
            <person name="Burke J.M."/>
            <person name="Salse J."/>
            <person name="Munos S."/>
            <person name="Vincourt P."/>
            <person name="Rieseberg L.H."/>
            <person name="Langlade N.B."/>
        </authorList>
    </citation>
    <scope>NUCLEOTIDE SEQUENCE</scope>
    <source>
        <tissue evidence="2">Leaves</tissue>
    </source>
</reference>
<dbReference type="PANTHER" id="PTHR36617">
    <property type="entry name" value="PROTEIN, PUTATIVE-RELATED"/>
    <property type="match status" value="1"/>
</dbReference>
<evidence type="ECO:0000313" key="2">
    <source>
        <dbReference type="EMBL" id="KAF5803493.1"/>
    </source>
</evidence>
<keyword evidence="3" id="KW-1185">Reference proteome</keyword>
<keyword evidence="2" id="KW-0695">RNA-directed DNA polymerase</keyword>
<keyword evidence="2" id="KW-0808">Transferase</keyword>
<dbReference type="GO" id="GO:0003964">
    <property type="term" value="F:RNA-directed DNA polymerase activity"/>
    <property type="evidence" value="ECO:0007669"/>
    <property type="project" value="UniProtKB-KW"/>
</dbReference>